<dbReference type="PANTHER" id="PTHR31756">
    <property type="entry name" value="PYRUVATE, PHOSPHATE DIKINASE REGULATORY PROTEIN 1, CHLOROPLASTIC"/>
    <property type="match status" value="1"/>
</dbReference>
<evidence type="ECO:0000256" key="1">
    <source>
        <dbReference type="ARBA" id="ARBA00022527"/>
    </source>
</evidence>
<evidence type="ECO:0000313" key="6">
    <source>
        <dbReference type="EMBL" id="SMQ65535.1"/>
    </source>
</evidence>
<name>A0A1Y6ES48_9GAMM</name>
<keyword evidence="4 5" id="KW-0418">Kinase</keyword>
<evidence type="ECO:0000313" key="7">
    <source>
        <dbReference type="Proteomes" id="UP000194450"/>
    </source>
</evidence>
<comment type="function">
    <text evidence="5">Bifunctional serine/threonine kinase and phosphorylase involved in the regulation of the phosphoenolpyruvate synthase (PEPS) by catalyzing its phosphorylation/dephosphorylation.</text>
</comment>
<protein>
    <recommendedName>
        <fullName evidence="5">Putative phosphoenolpyruvate synthase regulatory protein</fullName>
        <shortName evidence="5">PEP synthase regulatory protein</shortName>
        <shortName evidence="5">PSRP</shortName>
        <ecNumber evidence="5">2.7.11.33</ecNumber>
        <ecNumber evidence="5">2.7.4.28</ecNumber>
    </recommendedName>
    <alternativeName>
        <fullName evidence="5">Pyruvate, water dikinase regulatory protein</fullName>
    </alternativeName>
</protein>
<comment type="catalytic activity">
    <reaction evidence="5">
        <text>[pyruvate, water dikinase]-phosphate + phosphate + H(+) = [pyruvate, water dikinase] + diphosphate</text>
        <dbReference type="Rhea" id="RHEA:48580"/>
        <dbReference type="Rhea" id="RHEA-COMP:11425"/>
        <dbReference type="Rhea" id="RHEA-COMP:11426"/>
        <dbReference type="ChEBI" id="CHEBI:15378"/>
        <dbReference type="ChEBI" id="CHEBI:33019"/>
        <dbReference type="ChEBI" id="CHEBI:43176"/>
        <dbReference type="ChEBI" id="CHEBI:43474"/>
        <dbReference type="ChEBI" id="CHEBI:68546"/>
        <dbReference type="EC" id="2.7.4.28"/>
    </reaction>
</comment>
<dbReference type="GO" id="GO:0005524">
    <property type="term" value="F:ATP binding"/>
    <property type="evidence" value="ECO:0007669"/>
    <property type="project" value="InterPro"/>
</dbReference>
<evidence type="ECO:0000256" key="4">
    <source>
        <dbReference type="ARBA" id="ARBA00022777"/>
    </source>
</evidence>
<dbReference type="NCBIfam" id="NF003742">
    <property type="entry name" value="PRK05339.1"/>
    <property type="match status" value="1"/>
</dbReference>
<proteinExistence type="inferred from homology"/>
<dbReference type="PANTHER" id="PTHR31756:SF3">
    <property type="entry name" value="PYRUVATE, PHOSPHATE DIKINASE REGULATORY PROTEIN 1, CHLOROPLASTIC"/>
    <property type="match status" value="1"/>
</dbReference>
<dbReference type="EC" id="2.7.11.33" evidence="5"/>
<dbReference type="HAMAP" id="MF_01062">
    <property type="entry name" value="PSRP"/>
    <property type="match status" value="1"/>
</dbReference>
<keyword evidence="2 5" id="KW-0808">Transferase</keyword>
<gene>
    <name evidence="6" type="ORF">SAMN06297229_1292</name>
</gene>
<dbReference type="GO" id="GO:0016776">
    <property type="term" value="F:phosphotransferase activity, phosphate group as acceptor"/>
    <property type="evidence" value="ECO:0007669"/>
    <property type="project" value="UniProtKB-UniRule"/>
</dbReference>
<dbReference type="Pfam" id="PF03618">
    <property type="entry name" value="Kinase-PPPase"/>
    <property type="match status" value="1"/>
</dbReference>
<evidence type="ECO:0000256" key="3">
    <source>
        <dbReference type="ARBA" id="ARBA00022741"/>
    </source>
</evidence>
<organism evidence="6 7">
    <name type="scientific">Pseudidiomarina planktonica</name>
    <dbReference type="NCBI Taxonomy" id="1323738"/>
    <lineage>
        <taxon>Bacteria</taxon>
        <taxon>Pseudomonadati</taxon>
        <taxon>Pseudomonadota</taxon>
        <taxon>Gammaproteobacteria</taxon>
        <taxon>Alteromonadales</taxon>
        <taxon>Idiomarinaceae</taxon>
        <taxon>Pseudidiomarina</taxon>
    </lineage>
</organism>
<sequence>MRSAFFISDGTALTAEAFGNALLSMFPVKIKPVTLAFVDSEQKAQQACQRINQVYQETGHKPLIFHTFVNTEIKGIVTSANAVSYDFLDHFIAPVAAELDCAAQPKTHRTHGIHNDYDFRIDAINYALANDDGSNLSNYEEADLILVGVSRTGKTPTSLYLALQYGIKAANYPFTEDDNMEQLKLPESLKSYRHKLFGLTLDADRLHHIRSKRREGSRYASMAQCRFELQQVENLYRREAIPFIDSTRFSVEEIAAKILAETNLERHRF</sequence>
<dbReference type="GO" id="GO:0043531">
    <property type="term" value="F:ADP binding"/>
    <property type="evidence" value="ECO:0007669"/>
    <property type="project" value="UniProtKB-UniRule"/>
</dbReference>
<dbReference type="RefSeq" id="WP_086434387.1">
    <property type="nucleotide sequence ID" value="NZ_FXWH01000001.1"/>
</dbReference>
<accession>A0A1Y6ES48</accession>
<dbReference type="OrthoDB" id="9782201at2"/>
<feature type="binding site" evidence="5">
    <location>
        <begin position="148"/>
        <end position="155"/>
    </location>
    <ligand>
        <name>ADP</name>
        <dbReference type="ChEBI" id="CHEBI:456216"/>
    </ligand>
</feature>
<dbReference type="GO" id="GO:0004674">
    <property type="term" value="F:protein serine/threonine kinase activity"/>
    <property type="evidence" value="ECO:0007669"/>
    <property type="project" value="UniProtKB-UniRule"/>
</dbReference>
<evidence type="ECO:0000256" key="2">
    <source>
        <dbReference type="ARBA" id="ARBA00022679"/>
    </source>
</evidence>
<keyword evidence="1 5" id="KW-0723">Serine/threonine-protein kinase</keyword>
<dbReference type="InterPro" id="IPR005177">
    <property type="entry name" value="Kinase-pyrophosphorylase"/>
</dbReference>
<dbReference type="EC" id="2.7.4.28" evidence="5"/>
<keyword evidence="7" id="KW-1185">Reference proteome</keyword>
<dbReference type="Proteomes" id="UP000194450">
    <property type="component" value="Unassembled WGS sequence"/>
</dbReference>
<reference evidence="7" key="1">
    <citation type="submission" date="2017-04" db="EMBL/GenBank/DDBJ databases">
        <authorList>
            <person name="Varghese N."/>
            <person name="Submissions S."/>
        </authorList>
    </citation>
    <scope>NUCLEOTIDE SEQUENCE [LARGE SCALE GENOMIC DNA]</scope>
</reference>
<dbReference type="EMBL" id="FXWH01000001">
    <property type="protein sequence ID" value="SMQ65535.1"/>
    <property type="molecule type" value="Genomic_DNA"/>
</dbReference>
<dbReference type="AlphaFoldDB" id="A0A1Y6ES48"/>
<keyword evidence="3 5" id="KW-0547">Nucleotide-binding</keyword>
<dbReference type="InterPro" id="IPR026530">
    <property type="entry name" value="PSRP"/>
</dbReference>
<comment type="similarity">
    <text evidence="5">Belongs to the pyruvate, phosphate/water dikinase regulatory protein family. PSRP subfamily.</text>
</comment>
<evidence type="ECO:0000256" key="5">
    <source>
        <dbReference type="HAMAP-Rule" id="MF_01062"/>
    </source>
</evidence>
<comment type="catalytic activity">
    <reaction evidence="5">
        <text>[pyruvate, water dikinase] + ADP = [pyruvate, water dikinase]-phosphate + AMP + H(+)</text>
        <dbReference type="Rhea" id="RHEA:46020"/>
        <dbReference type="Rhea" id="RHEA-COMP:11425"/>
        <dbReference type="Rhea" id="RHEA-COMP:11426"/>
        <dbReference type="ChEBI" id="CHEBI:15378"/>
        <dbReference type="ChEBI" id="CHEBI:43176"/>
        <dbReference type="ChEBI" id="CHEBI:68546"/>
        <dbReference type="ChEBI" id="CHEBI:456215"/>
        <dbReference type="ChEBI" id="CHEBI:456216"/>
        <dbReference type="EC" id="2.7.11.33"/>
    </reaction>
</comment>